<accession>A0A9P4V3G8</accession>
<protein>
    <submittedName>
        <fullName evidence="1">Uncharacterized protein</fullName>
    </submittedName>
</protein>
<reference evidence="1" key="1">
    <citation type="journal article" date="2020" name="Stud. Mycol.">
        <title>101 Dothideomycetes genomes: a test case for predicting lifestyles and emergence of pathogens.</title>
        <authorList>
            <person name="Haridas S."/>
            <person name="Albert R."/>
            <person name="Binder M."/>
            <person name="Bloem J."/>
            <person name="Labutti K."/>
            <person name="Salamov A."/>
            <person name="Andreopoulos B."/>
            <person name="Baker S."/>
            <person name="Barry K."/>
            <person name="Bills G."/>
            <person name="Bluhm B."/>
            <person name="Cannon C."/>
            <person name="Castanera R."/>
            <person name="Culley D."/>
            <person name="Daum C."/>
            <person name="Ezra D."/>
            <person name="Gonzalez J."/>
            <person name="Henrissat B."/>
            <person name="Kuo A."/>
            <person name="Liang C."/>
            <person name="Lipzen A."/>
            <person name="Lutzoni F."/>
            <person name="Magnuson J."/>
            <person name="Mondo S."/>
            <person name="Nolan M."/>
            <person name="Ohm R."/>
            <person name="Pangilinan J."/>
            <person name="Park H.-J."/>
            <person name="Ramirez L."/>
            <person name="Alfaro M."/>
            <person name="Sun H."/>
            <person name="Tritt A."/>
            <person name="Yoshinaga Y."/>
            <person name="Zwiers L.-H."/>
            <person name="Turgeon B."/>
            <person name="Goodwin S."/>
            <person name="Spatafora J."/>
            <person name="Crous P."/>
            <person name="Grigoriev I."/>
        </authorList>
    </citation>
    <scope>NUCLEOTIDE SEQUENCE</scope>
    <source>
        <strain evidence="1">CBS 125425</strain>
    </source>
</reference>
<comment type="caution">
    <text evidence="1">The sequence shown here is derived from an EMBL/GenBank/DDBJ whole genome shotgun (WGS) entry which is preliminary data.</text>
</comment>
<sequence length="190" mass="20865">MCHRARPGHVVVNTHTQVNDLLSACAPRWQWRRPKSTTAAAISPLRCGLPCNGPDWLAAETVGLASHRGESRFSSHRPLLLLQGRRMVPCRFLARCRLATAVKREALPASPSCHLTMTCAHCRHRAPAGMASLTSHCTAQECACLSLGQMQPANQPKECPLVADPPWPIPFQGRLLRSGPCVRWMRAALL</sequence>
<gene>
    <name evidence="1" type="ORF">EJ04DRAFT_154690</name>
</gene>
<dbReference type="AlphaFoldDB" id="A0A9P4V3G8"/>
<proteinExistence type="predicted"/>
<dbReference type="Proteomes" id="UP000799444">
    <property type="component" value="Unassembled WGS sequence"/>
</dbReference>
<organism evidence="1 2">
    <name type="scientific">Polyplosphaeria fusca</name>
    <dbReference type="NCBI Taxonomy" id="682080"/>
    <lineage>
        <taxon>Eukaryota</taxon>
        <taxon>Fungi</taxon>
        <taxon>Dikarya</taxon>
        <taxon>Ascomycota</taxon>
        <taxon>Pezizomycotina</taxon>
        <taxon>Dothideomycetes</taxon>
        <taxon>Pleosporomycetidae</taxon>
        <taxon>Pleosporales</taxon>
        <taxon>Tetraplosphaeriaceae</taxon>
        <taxon>Polyplosphaeria</taxon>
    </lineage>
</organism>
<dbReference type="EMBL" id="ML996123">
    <property type="protein sequence ID" value="KAF2736664.1"/>
    <property type="molecule type" value="Genomic_DNA"/>
</dbReference>
<keyword evidence="2" id="KW-1185">Reference proteome</keyword>
<name>A0A9P4V3G8_9PLEO</name>
<evidence type="ECO:0000313" key="1">
    <source>
        <dbReference type="EMBL" id="KAF2736664.1"/>
    </source>
</evidence>
<evidence type="ECO:0000313" key="2">
    <source>
        <dbReference type="Proteomes" id="UP000799444"/>
    </source>
</evidence>